<dbReference type="AlphaFoldDB" id="A0A5C6EEL3"/>
<sequence precursor="true">MNYKRRLLAIFIAASMATGNSLQAGTVNWDGLGDGTTYEDGGNWGGTAPANDLVTDTATFTGGTVDLSTTRQVGGIDFSSPSTLSGIGSIEIGSGGIAVGGNSAIGTSAVFNQTNTWDAPNSCTRRYERLGWGIGIGDSQCCWSEAVGRTEAALRIANWLIKCLG</sequence>
<proteinExistence type="predicted"/>
<feature type="chain" id="PRO_5023148561" evidence="1">
    <location>
        <begin position="25"/>
        <end position="165"/>
    </location>
</feature>
<evidence type="ECO:0000256" key="1">
    <source>
        <dbReference type="SAM" id="SignalP"/>
    </source>
</evidence>
<dbReference type="EMBL" id="SJPW01000008">
    <property type="protein sequence ID" value="TWU46171.1"/>
    <property type="molecule type" value="Genomic_DNA"/>
</dbReference>
<organism evidence="2 3">
    <name type="scientific">Rubripirellula tenax</name>
    <dbReference type="NCBI Taxonomy" id="2528015"/>
    <lineage>
        <taxon>Bacteria</taxon>
        <taxon>Pseudomonadati</taxon>
        <taxon>Planctomycetota</taxon>
        <taxon>Planctomycetia</taxon>
        <taxon>Pirellulales</taxon>
        <taxon>Pirellulaceae</taxon>
        <taxon>Rubripirellula</taxon>
    </lineage>
</organism>
<evidence type="ECO:0000313" key="3">
    <source>
        <dbReference type="Proteomes" id="UP000318288"/>
    </source>
</evidence>
<keyword evidence="3" id="KW-1185">Reference proteome</keyword>
<name>A0A5C6EEL3_9BACT</name>
<dbReference type="Proteomes" id="UP000318288">
    <property type="component" value="Unassembled WGS sequence"/>
</dbReference>
<keyword evidence="1" id="KW-0732">Signal</keyword>
<reference evidence="2 3" key="1">
    <citation type="submission" date="2019-02" db="EMBL/GenBank/DDBJ databases">
        <title>Deep-cultivation of Planctomycetes and their phenomic and genomic characterization uncovers novel biology.</title>
        <authorList>
            <person name="Wiegand S."/>
            <person name="Jogler M."/>
            <person name="Boedeker C."/>
            <person name="Pinto D."/>
            <person name="Vollmers J."/>
            <person name="Rivas-Marin E."/>
            <person name="Kohn T."/>
            <person name="Peeters S.H."/>
            <person name="Heuer A."/>
            <person name="Rast P."/>
            <person name="Oberbeckmann S."/>
            <person name="Bunk B."/>
            <person name="Jeske O."/>
            <person name="Meyerdierks A."/>
            <person name="Storesund J.E."/>
            <person name="Kallscheuer N."/>
            <person name="Luecker S."/>
            <person name="Lage O.M."/>
            <person name="Pohl T."/>
            <person name="Merkel B.J."/>
            <person name="Hornburger P."/>
            <person name="Mueller R.-W."/>
            <person name="Bruemmer F."/>
            <person name="Labrenz M."/>
            <person name="Spormann A.M."/>
            <person name="Op Den Camp H."/>
            <person name="Overmann J."/>
            <person name="Amann R."/>
            <person name="Jetten M.S.M."/>
            <person name="Mascher T."/>
            <person name="Medema M.H."/>
            <person name="Devos D.P."/>
            <person name="Kaster A.-K."/>
            <person name="Ovreas L."/>
            <person name="Rohde M."/>
            <person name="Galperin M.Y."/>
            <person name="Jogler C."/>
        </authorList>
    </citation>
    <scope>NUCLEOTIDE SEQUENCE [LARGE SCALE GENOMIC DNA]</scope>
    <source>
        <strain evidence="2 3">Poly51</strain>
    </source>
</reference>
<accession>A0A5C6EEL3</accession>
<protein>
    <submittedName>
        <fullName evidence="2">Uncharacterized protein</fullName>
    </submittedName>
</protein>
<gene>
    <name evidence="2" type="ORF">Poly51_55660</name>
</gene>
<dbReference type="RefSeq" id="WP_146461874.1">
    <property type="nucleotide sequence ID" value="NZ_SJPW01000008.1"/>
</dbReference>
<feature type="signal peptide" evidence="1">
    <location>
        <begin position="1"/>
        <end position="24"/>
    </location>
</feature>
<comment type="caution">
    <text evidence="2">The sequence shown here is derived from an EMBL/GenBank/DDBJ whole genome shotgun (WGS) entry which is preliminary data.</text>
</comment>
<evidence type="ECO:0000313" key="2">
    <source>
        <dbReference type="EMBL" id="TWU46171.1"/>
    </source>
</evidence>